<reference evidence="2" key="1">
    <citation type="submission" date="2021-01" db="EMBL/GenBank/DDBJ databases">
        <authorList>
            <person name="Corre E."/>
            <person name="Pelletier E."/>
            <person name="Niang G."/>
            <person name="Scheremetjew M."/>
            <person name="Finn R."/>
            <person name="Kale V."/>
            <person name="Holt S."/>
            <person name="Cochrane G."/>
            <person name="Meng A."/>
            <person name="Brown T."/>
            <person name="Cohen L."/>
        </authorList>
    </citation>
    <scope>NUCLEOTIDE SEQUENCE</scope>
    <source>
        <strain evidence="2">S3</strain>
    </source>
</reference>
<keyword evidence="1" id="KW-0472">Membrane</keyword>
<dbReference type="AlphaFoldDB" id="A0A7S3IQV1"/>
<dbReference type="EMBL" id="HBIH01022501">
    <property type="protein sequence ID" value="CAE0328370.1"/>
    <property type="molecule type" value="Transcribed_RNA"/>
</dbReference>
<proteinExistence type="predicted"/>
<name>A0A7S3IQV1_9SPIT</name>
<organism evidence="2">
    <name type="scientific">Strombidium inclinatum</name>
    <dbReference type="NCBI Taxonomy" id="197538"/>
    <lineage>
        <taxon>Eukaryota</taxon>
        <taxon>Sar</taxon>
        <taxon>Alveolata</taxon>
        <taxon>Ciliophora</taxon>
        <taxon>Intramacronucleata</taxon>
        <taxon>Spirotrichea</taxon>
        <taxon>Oligotrichia</taxon>
        <taxon>Strombidiidae</taxon>
        <taxon>Strombidium</taxon>
    </lineage>
</organism>
<keyword evidence="1" id="KW-0812">Transmembrane</keyword>
<gene>
    <name evidence="2" type="ORF">SINC0208_LOCUS8998</name>
</gene>
<sequence>MQARSVAEGSACLLLEIQSTHWEGDMRTTSVGWRDYVAVDGVDDCLFCFGRGYHLRCGGLARMIELLRFVHEGVLLEAAELLTVFLLVVTIMLQWYHELILSLLISI</sequence>
<protein>
    <submittedName>
        <fullName evidence="2">Uncharacterized protein</fullName>
    </submittedName>
</protein>
<evidence type="ECO:0000313" key="2">
    <source>
        <dbReference type="EMBL" id="CAE0328370.1"/>
    </source>
</evidence>
<accession>A0A7S3IQV1</accession>
<evidence type="ECO:0000256" key="1">
    <source>
        <dbReference type="SAM" id="Phobius"/>
    </source>
</evidence>
<keyword evidence="1" id="KW-1133">Transmembrane helix</keyword>
<feature type="transmembrane region" description="Helical" evidence="1">
    <location>
        <begin position="74"/>
        <end position="96"/>
    </location>
</feature>